<feature type="transmembrane region" description="Helical" evidence="1">
    <location>
        <begin position="106"/>
        <end position="130"/>
    </location>
</feature>
<dbReference type="Proteomes" id="UP000199064">
    <property type="component" value="Unassembled WGS sequence"/>
</dbReference>
<accession>A0A1H4K8W1</accession>
<keyword evidence="1" id="KW-0472">Membrane</keyword>
<keyword evidence="1" id="KW-1133">Transmembrane helix</keyword>
<feature type="transmembrane region" description="Helical" evidence="1">
    <location>
        <begin position="14"/>
        <end position="33"/>
    </location>
</feature>
<dbReference type="EMBL" id="FNSL01000001">
    <property type="protein sequence ID" value="SEB54989.1"/>
    <property type="molecule type" value="Genomic_DNA"/>
</dbReference>
<keyword evidence="3" id="KW-1185">Reference proteome</keyword>
<evidence type="ECO:0008006" key="4">
    <source>
        <dbReference type="Google" id="ProtNLM"/>
    </source>
</evidence>
<evidence type="ECO:0000313" key="3">
    <source>
        <dbReference type="Proteomes" id="UP000199064"/>
    </source>
</evidence>
<evidence type="ECO:0000256" key="1">
    <source>
        <dbReference type="SAM" id="Phobius"/>
    </source>
</evidence>
<sequence length="131" mass="14315">MQFSFPWPVTQGEWLAWSAAAVTIFIGLFVMFMPRLALRLFRLQPAAERTEMLVVPRAIIGGFYIGFGLAAMMLAQPFIYLALGAAWAVSAFGCAISMLSDGAKALYSWLFLLLSLVLAVLPLAFVMGFVA</sequence>
<feature type="transmembrane region" description="Helical" evidence="1">
    <location>
        <begin position="78"/>
        <end position="99"/>
    </location>
</feature>
<protein>
    <recommendedName>
        <fullName evidence="4">DUF4345 domain-containing protein</fullName>
    </recommendedName>
</protein>
<reference evidence="3" key="1">
    <citation type="submission" date="2016-10" db="EMBL/GenBank/DDBJ databases">
        <authorList>
            <person name="Varghese N."/>
            <person name="Submissions S."/>
        </authorList>
    </citation>
    <scope>NUCLEOTIDE SEQUENCE [LARGE SCALE GENOMIC DNA]</scope>
    <source>
        <strain evidence="3">ES.061</strain>
    </source>
</reference>
<keyword evidence="1" id="KW-0812">Transmembrane</keyword>
<name>A0A1H4K8W1_9HYPH</name>
<evidence type="ECO:0000313" key="2">
    <source>
        <dbReference type="EMBL" id="SEB54989.1"/>
    </source>
</evidence>
<gene>
    <name evidence="2" type="ORF">SAMN05216452_2061</name>
</gene>
<proteinExistence type="predicted"/>
<feature type="transmembrane region" description="Helical" evidence="1">
    <location>
        <begin position="54"/>
        <end position="72"/>
    </location>
</feature>
<organism evidence="2 3">
    <name type="scientific">Nitratireductor aquibiodomus</name>
    <dbReference type="NCBI Taxonomy" id="204799"/>
    <lineage>
        <taxon>Bacteria</taxon>
        <taxon>Pseudomonadati</taxon>
        <taxon>Pseudomonadota</taxon>
        <taxon>Alphaproteobacteria</taxon>
        <taxon>Hyphomicrobiales</taxon>
        <taxon>Phyllobacteriaceae</taxon>
        <taxon>Nitratireductor</taxon>
    </lineage>
</organism>
<dbReference type="AlphaFoldDB" id="A0A1H4K8W1"/>
<dbReference type="RefSeq" id="WP_090328688.1">
    <property type="nucleotide sequence ID" value="NZ_FNSL01000001.1"/>
</dbReference>